<accession>A0A438EYG0</accession>
<keyword evidence="1" id="KW-0472">Membrane</keyword>
<sequence>MMNRVMGINFGTVWVNPMVVFEYWVIGFGVILGWFPFCAEIDGVEEGLRRDNSEYGEGGGGANNGVGAEGSELSAGSIYGERRSTSYACSAQADDGF</sequence>
<feature type="transmembrane region" description="Helical" evidence="1">
    <location>
        <begin position="20"/>
        <end position="39"/>
    </location>
</feature>
<dbReference type="Proteomes" id="UP000288805">
    <property type="component" value="Unassembled WGS sequence"/>
</dbReference>
<reference evidence="2 3" key="1">
    <citation type="journal article" date="2018" name="PLoS Genet.">
        <title>Population sequencing reveals clonal diversity and ancestral inbreeding in the grapevine cultivar Chardonnay.</title>
        <authorList>
            <person name="Roach M.J."/>
            <person name="Johnson D.L."/>
            <person name="Bohlmann J."/>
            <person name="van Vuuren H.J."/>
            <person name="Jones S.J."/>
            <person name="Pretorius I.S."/>
            <person name="Schmidt S.A."/>
            <person name="Borneman A.R."/>
        </authorList>
    </citation>
    <scope>NUCLEOTIDE SEQUENCE [LARGE SCALE GENOMIC DNA]</scope>
    <source>
        <strain evidence="3">cv. Chardonnay</strain>
        <tissue evidence="2">Leaf</tissue>
    </source>
</reference>
<gene>
    <name evidence="2" type="ORF">CK203_076666</name>
</gene>
<evidence type="ECO:0000313" key="2">
    <source>
        <dbReference type="EMBL" id="RVW52791.1"/>
    </source>
</evidence>
<keyword evidence="1" id="KW-0812">Transmembrane</keyword>
<protein>
    <submittedName>
        <fullName evidence="2">Uncharacterized protein</fullName>
    </submittedName>
</protein>
<name>A0A438EYG0_VITVI</name>
<dbReference type="AlphaFoldDB" id="A0A438EYG0"/>
<organism evidence="2 3">
    <name type="scientific">Vitis vinifera</name>
    <name type="common">Grape</name>
    <dbReference type="NCBI Taxonomy" id="29760"/>
    <lineage>
        <taxon>Eukaryota</taxon>
        <taxon>Viridiplantae</taxon>
        <taxon>Streptophyta</taxon>
        <taxon>Embryophyta</taxon>
        <taxon>Tracheophyta</taxon>
        <taxon>Spermatophyta</taxon>
        <taxon>Magnoliopsida</taxon>
        <taxon>eudicotyledons</taxon>
        <taxon>Gunneridae</taxon>
        <taxon>Pentapetalae</taxon>
        <taxon>rosids</taxon>
        <taxon>Vitales</taxon>
        <taxon>Vitaceae</taxon>
        <taxon>Viteae</taxon>
        <taxon>Vitis</taxon>
    </lineage>
</organism>
<evidence type="ECO:0000256" key="1">
    <source>
        <dbReference type="SAM" id="Phobius"/>
    </source>
</evidence>
<keyword evidence="1" id="KW-1133">Transmembrane helix</keyword>
<comment type="caution">
    <text evidence="2">The sequence shown here is derived from an EMBL/GenBank/DDBJ whole genome shotgun (WGS) entry which is preliminary data.</text>
</comment>
<evidence type="ECO:0000313" key="3">
    <source>
        <dbReference type="Proteomes" id="UP000288805"/>
    </source>
</evidence>
<proteinExistence type="predicted"/>
<dbReference type="EMBL" id="QGNW01001162">
    <property type="protein sequence ID" value="RVW52791.1"/>
    <property type="molecule type" value="Genomic_DNA"/>
</dbReference>